<accession>A0A5B2ZFU8</accession>
<feature type="coiled-coil region" evidence="1">
    <location>
        <begin position="21"/>
        <end position="52"/>
    </location>
</feature>
<dbReference type="EMBL" id="VUOD01000001">
    <property type="protein sequence ID" value="KAA2286120.1"/>
    <property type="molecule type" value="Genomic_DNA"/>
</dbReference>
<name>A0A5B2ZFU8_9GAMM</name>
<dbReference type="AlphaFoldDB" id="A0A5B2ZFU8"/>
<gene>
    <name evidence="2" type="ORF">F0415_01045</name>
</gene>
<comment type="caution">
    <text evidence="2">The sequence shown here is derived from an EMBL/GenBank/DDBJ whole genome shotgun (WGS) entry which is preliminary data.</text>
</comment>
<reference evidence="2 3" key="2">
    <citation type="submission" date="2019-09" db="EMBL/GenBank/DDBJ databases">
        <authorList>
            <person name="Mazur A."/>
        </authorList>
    </citation>
    <scope>NUCLEOTIDE SEQUENCE [LARGE SCALE GENOMIC DNA]</scope>
    <source>
        <strain evidence="2 3">3729k</strain>
    </source>
</reference>
<evidence type="ECO:0000313" key="2">
    <source>
        <dbReference type="EMBL" id="KAA2286120.1"/>
    </source>
</evidence>
<evidence type="ECO:0008006" key="4">
    <source>
        <dbReference type="Google" id="ProtNLM"/>
    </source>
</evidence>
<keyword evidence="1" id="KW-0175">Coiled coil</keyword>
<reference evidence="2 3" key="1">
    <citation type="submission" date="2019-09" db="EMBL/GenBank/DDBJ databases">
        <title>Arenimonas chukotkensis sp. nov., a bacterium isolated from Chukotka hot spring, Arctic region, Russia.</title>
        <authorList>
            <person name="Zayulina K.S."/>
            <person name="Prokofeva M.I."/>
            <person name="Elcheninov A.G."/>
            <person name="Novikov A."/>
            <person name="Kochetkova T.V."/>
            <person name="Kublanov I.V."/>
        </authorList>
    </citation>
    <scope>NUCLEOTIDE SEQUENCE [LARGE SCALE GENOMIC DNA]</scope>
    <source>
        <strain evidence="2 3">3729k</strain>
    </source>
</reference>
<proteinExistence type="predicted"/>
<keyword evidence="3" id="KW-1185">Reference proteome</keyword>
<dbReference type="Proteomes" id="UP000322165">
    <property type="component" value="Unassembled WGS sequence"/>
</dbReference>
<evidence type="ECO:0000313" key="3">
    <source>
        <dbReference type="Proteomes" id="UP000322165"/>
    </source>
</evidence>
<evidence type="ECO:0000256" key="1">
    <source>
        <dbReference type="SAM" id="Coils"/>
    </source>
</evidence>
<protein>
    <recommendedName>
        <fullName evidence="4">DUF2884 family protein</fullName>
    </recommendedName>
</protein>
<dbReference type="RefSeq" id="WP_149859339.1">
    <property type="nucleotide sequence ID" value="NZ_VUOD01000001.1"/>
</dbReference>
<organism evidence="2 3">
    <name type="scientific">Arenimonas fontis</name>
    <dbReference type="NCBI Taxonomy" id="2608255"/>
    <lineage>
        <taxon>Bacteria</taxon>
        <taxon>Pseudomonadati</taxon>
        <taxon>Pseudomonadota</taxon>
        <taxon>Gammaproteobacteria</taxon>
        <taxon>Lysobacterales</taxon>
        <taxon>Lysobacteraceae</taxon>
        <taxon>Arenimonas</taxon>
    </lineage>
</organism>
<sequence>MKHAARGFALLMLLPLAGCGLEGAQDRAEDVARRLESAAERVEARTSEIAERVRRDVAGSNLRLGGGADALPRAEITPEGELLIDGKPLGLGPEQRGLALAYRNEVIGVASAGAEIGVEGAALATRALGEAASALLSGDTAGIDARIEAEAERIRASASALCDRLPALRQARDALASAVPEFAPYAEMELTDINNCNKEI</sequence>